<keyword evidence="4" id="KW-1185">Reference proteome</keyword>
<feature type="transmembrane region" description="Helical" evidence="2">
    <location>
        <begin position="272"/>
        <end position="293"/>
    </location>
</feature>
<feature type="transmembrane region" description="Helical" evidence="2">
    <location>
        <begin position="22"/>
        <end position="43"/>
    </location>
</feature>
<dbReference type="NCBIfam" id="NF033912">
    <property type="entry name" value="msc"/>
    <property type="match status" value="1"/>
</dbReference>
<feature type="transmembrane region" description="Helical" evidence="2">
    <location>
        <begin position="371"/>
        <end position="392"/>
    </location>
</feature>
<reference evidence="3 4" key="1">
    <citation type="submission" date="2020-08" db="EMBL/GenBank/DDBJ databases">
        <title>Genomic Encyclopedia of Type Strains, Phase IV (KMG-IV): sequencing the most valuable type-strain genomes for metagenomic binning, comparative biology and taxonomic classification.</title>
        <authorList>
            <person name="Goeker M."/>
        </authorList>
    </citation>
    <scope>NUCLEOTIDE SEQUENCE [LARGE SCALE GENOMIC DNA]</scope>
    <source>
        <strain evidence="3 4">DSM 11805</strain>
    </source>
</reference>
<protein>
    <submittedName>
        <fullName evidence="3">Uncharacterized protein</fullName>
    </submittedName>
</protein>
<feature type="transmembrane region" description="Helical" evidence="2">
    <location>
        <begin position="217"/>
        <end position="235"/>
    </location>
</feature>
<evidence type="ECO:0000313" key="4">
    <source>
        <dbReference type="Proteomes" id="UP000572212"/>
    </source>
</evidence>
<keyword evidence="2" id="KW-0472">Membrane</keyword>
<dbReference type="GO" id="GO:0008381">
    <property type="term" value="F:mechanosensitive monoatomic ion channel activity"/>
    <property type="evidence" value="ECO:0007669"/>
    <property type="project" value="InterPro"/>
</dbReference>
<organism evidence="3 4">
    <name type="scientific">Gracilibacillus halotolerans</name>
    <dbReference type="NCBI Taxonomy" id="74386"/>
    <lineage>
        <taxon>Bacteria</taxon>
        <taxon>Bacillati</taxon>
        <taxon>Bacillota</taxon>
        <taxon>Bacilli</taxon>
        <taxon>Bacillales</taxon>
        <taxon>Bacillaceae</taxon>
        <taxon>Gracilibacillus</taxon>
    </lineage>
</organism>
<feature type="transmembrane region" description="Helical" evidence="2">
    <location>
        <begin position="112"/>
        <end position="135"/>
    </location>
</feature>
<comment type="caution">
    <text evidence="3">The sequence shown here is derived from an EMBL/GenBank/DDBJ whole genome shotgun (WGS) entry which is preliminary data.</text>
</comment>
<keyword evidence="2" id="KW-0812">Transmembrane</keyword>
<dbReference type="EMBL" id="JACHON010000009">
    <property type="protein sequence ID" value="MBB6513256.1"/>
    <property type="molecule type" value="Genomic_DNA"/>
</dbReference>
<dbReference type="Proteomes" id="UP000572212">
    <property type="component" value="Unassembled WGS sequence"/>
</dbReference>
<dbReference type="PANTHER" id="PTHR30221:SF1">
    <property type="entry name" value="SMALL-CONDUCTANCE MECHANOSENSITIVE CHANNEL"/>
    <property type="match status" value="1"/>
</dbReference>
<evidence type="ECO:0000256" key="1">
    <source>
        <dbReference type="SAM" id="MobiDB-lite"/>
    </source>
</evidence>
<dbReference type="AlphaFoldDB" id="A0A841RPF8"/>
<proteinExistence type="predicted"/>
<dbReference type="Pfam" id="PF05552">
    <property type="entry name" value="MS_channel_1st_1"/>
    <property type="match status" value="4"/>
</dbReference>
<accession>A0A841RPF8</accession>
<feature type="transmembrane region" description="Helical" evidence="2">
    <location>
        <begin position="177"/>
        <end position="197"/>
    </location>
</feature>
<keyword evidence="2" id="KW-1133">Transmembrane helix</keyword>
<dbReference type="RefSeq" id="WP_184248099.1">
    <property type="nucleotide sequence ID" value="NZ_BAAACU010000055.1"/>
</dbReference>
<sequence>MSDISYSFQSMWNELLNALPNVIKALLLLLLAWLIALAVKNIVQKLFVKWNFHKALARTPMIHDEKQGKDVLGSLGKVAYFLVFILFLPAILDALNMRSVSGPISNMMDKLLGFIPNIIAAAFIVIAGVFIARLVKELFTNFFRSLNLDKWFTKITPANTPDQGRDISKAKLSLSQILGNIIYILIIIPVITIALEVLNIRTISEPIQSVLNSVLNMIPNIFVAIILVIAGYYLGKVISRLLTSLLHGTGINNIYSSLGLQQANAPFDLAKAIGTIVKVLIILFFTVEALSVLQLDVLNTIGSAVIVYLPFLIGALIIVGLGLFIANLVSNWLKKYTKSGFSAEILKYTIIVFTVFMALDQLQLASSIVNLAFLLILGGLMIAFAISFGIGGRDFAKKQLSKLERKLESDKSSSSSSDANKPDSFPPNEF</sequence>
<name>A0A841RPF8_9BACI</name>
<gene>
    <name evidence="3" type="ORF">GGQ92_002060</name>
</gene>
<evidence type="ECO:0000313" key="3">
    <source>
        <dbReference type="EMBL" id="MBB6513256.1"/>
    </source>
</evidence>
<feature type="transmembrane region" description="Helical" evidence="2">
    <location>
        <begin position="305"/>
        <end position="329"/>
    </location>
</feature>
<dbReference type="Gene3D" id="1.10.287.1260">
    <property type="match status" value="2"/>
</dbReference>
<evidence type="ECO:0000256" key="2">
    <source>
        <dbReference type="SAM" id="Phobius"/>
    </source>
</evidence>
<dbReference type="InterPro" id="IPR008910">
    <property type="entry name" value="MSC_TM_helix"/>
</dbReference>
<feature type="region of interest" description="Disordered" evidence="1">
    <location>
        <begin position="407"/>
        <end position="430"/>
    </location>
</feature>
<feature type="transmembrane region" description="Helical" evidence="2">
    <location>
        <begin position="341"/>
        <end position="359"/>
    </location>
</feature>
<dbReference type="InterPro" id="IPR045275">
    <property type="entry name" value="MscS_archaea/bacteria_type"/>
</dbReference>
<dbReference type="PANTHER" id="PTHR30221">
    <property type="entry name" value="SMALL-CONDUCTANCE MECHANOSENSITIVE CHANNEL"/>
    <property type="match status" value="1"/>
</dbReference>
<feature type="transmembrane region" description="Helical" evidence="2">
    <location>
        <begin position="71"/>
        <end position="92"/>
    </location>
</feature>